<feature type="non-terminal residue" evidence="1">
    <location>
        <position position="1"/>
    </location>
</feature>
<reference evidence="1" key="1">
    <citation type="journal article" date="2014" name="Front. Microbiol.">
        <title>High frequency of phylogenetically diverse reductive dehalogenase-homologous genes in deep subseafloor sedimentary metagenomes.</title>
        <authorList>
            <person name="Kawai M."/>
            <person name="Futagami T."/>
            <person name="Toyoda A."/>
            <person name="Takaki Y."/>
            <person name="Nishi S."/>
            <person name="Hori S."/>
            <person name="Arai W."/>
            <person name="Tsubouchi T."/>
            <person name="Morono Y."/>
            <person name="Uchiyama I."/>
            <person name="Ito T."/>
            <person name="Fujiyama A."/>
            <person name="Inagaki F."/>
            <person name="Takami H."/>
        </authorList>
    </citation>
    <scope>NUCLEOTIDE SEQUENCE</scope>
    <source>
        <strain evidence="1">Expedition CK06-06</strain>
    </source>
</reference>
<protein>
    <submittedName>
        <fullName evidence="1">Uncharacterized protein</fullName>
    </submittedName>
</protein>
<organism evidence="1">
    <name type="scientific">marine sediment metagenome</name>
    <dbReference type="NCBI Taxonomy" id="412755"/>
    <lineage>
        <taxon>unclassified sequences</taxon>
        <taxon>metagenomes</taxon>
        <taxon>ecological metagenomes</taxon>
    </lineage>
</organism>
<name>X0ZNI5_9ZZZZ</name>
<dbReference type="AlphaFoldDB" id="X0ZNI5"/>
<accession>X0ZNI5</accession>
<proteinExistence type="predicted"/>
<gene>
    <name evidence="1" type="ORF">S01H4_14167</name>
</gene>
<dbReference type="EMBL" id="BART01006216">
    <property type="protein sequence ID" value="GAG59627.1"/>
    <property type="molecule type" value="Genomic_DNA"/>
</dbReference>
<sequence>GFEAGDKVLVQNSDSNSGLLTIATGGVATDGLALTFTDTITADTSDDNVILSLFRELWINDTEIDEDNYEVFADHIYYNAGFSEGHSNIRLTYYIKYSIIDIDDLKLAIKIITKAIYQARQEEIFGIKSYKVGDVSIACESNSVPKEALDILEKYRKVFIV</sequence>
<evidence type="ECO:0000313" key="1">
    <source>
        <dbReference type="EMBL" id="GAG59627.1"/>
    </source>
</evidence>
<comment type="caution">
    <text evidence="1">The sequence shown here is derived from an EMBL/GenBank/DDBJ whole genome shotgun (WGS) entry which is preliminary data.</text>
</comment>